<comment type="caution">
    <text evidence="1">The sequence shown here is derived from an EMBL/GenBank/DDBJ whole genome shotgun (WGS) entry which is preliminary data.</text>
</comment>
<organism evidence="1 2">
    <name type="scientific">Mytilus galloprovincialis</name>
    <name type="common">Mediterranean mussel</name>
    <dbReference type="NCBI Taxonomy" id="29158"/>
    <lineage>
        <taxon>Eukaryota</taxon>
        <taxon>Metazoa</taxon>
        <taxon>Spiralia</taxon>
        <taxon>Lophotrochozoa</taxon>
        <taxon>Mollusca</taxon>
        <taxon>Bivalvia</taxon>
        <taxon>Autobranchia</taxon>
        <taxon>Pteriomorphia</taxon>
        <taxon>Mytilida</taxon>
        <taxon>Mytiloidea</taxon>
        <taxon>Mytilidae</taxon>
        <taxon>Mytilinae</taxon>
        <taxon>Mytilus</taxon>
    </lineage>
</organism>
<gene>
    <name evidence="1" type="ORF">MGAL_10B047267</name>
</gene>
<protein>
    <submittedName>
        <fullName evidence="1">Uncharacterized protein</fullName>
    </submittedName>
</protein>
<sequence>MPPKGRSGRNRSEEDEIEIRTNLSTFKPSPTKDIVKPTVFYGSLDEDIIATANEWSRERKLDTLPAFLRYRAAVATFVLNDLDIRTEKHCLAKVSSDVVKEKEMNPTDIRGNRKLKNSSVMSVATSVLNDVVISDVVKENFISCELNPKFCVDKIRELVNEKSV</sequence>
<dbReference type="AlphaFoldDB" id="A0A8B6DI06"/>
<evidence type="ECO:0000313" key="2">
    <source>
        <dbReference type="Proteomes" id="UP000596742"/>
    </source>
</evidence>
<name>A0A8B6DI06_MYTGA</name>
<accession>A0A8B6DI06</accession>
<reference evidence="1" key="1">
    <citation type="submission" date="2018-11" db="EMBL/GenBank/DDBJ databases">
        <authorList>
            <person name="Alioto T."/>
            <person name="Alioto T."/>
        </authorList>
    </citation>
    <scope>NUCLEOTIDE SEQUENCE</scope>
</reference>
<dbReference type="EMBL" id="UYJE01003386">
    <property type="protein sequence ID" value="VDI18881.1"/>
    <property type="molecule type" value="Genomic_DNA"/>
</dbReference>
<evidence type="ECO:0000313" key="1">
    <source>
        <dbReference type="EMBL" id="VDI18881.1"/>
    </source>
</evidence>
<dbReference type="OrthoDB" id="6179504at2759"/>
<keyword evidence="2" id="KW-1185">Reference proteome</keyword>
<proteinExistence type="predicted"/>
<dbReference type="Proteomes" id="UP000596742">
    <property type="component" value="Unassembled WGS sequence"/>
</dbReference>